<comment type="caution">
    <text evidence="4">The sequence shown here is derived from an EMBL/GenBank/DDBJ whole genome shotgun (WGS) entry which is preliminary data.</text>
</comment>
<evidence type="ECO:0000256" key="1">
    <source>
        <dbReference type="SAM" id="MobiDB-lite"/>
    </source>
</evidence>
<evidence type="ECO:0000259" key="3">
    <source>
        <dbReference type="PROSITE" id="PS51806"/>
    </source>
</evidence>
<feature type="region of interest" description="Disordered" evidence="1">
    <location>
        <begin position="500"/>
        <end position="537"/>
    </location>
</feature>
<accession>A0A7J0E7G4</accession>
<feature type="domain" description="DOG1" evidence="3">
    <location>
        <begin position="387"/>
        <end position="563"/>
    </location>
</feature>
<dbReference type="Proteomes" id="UP000585474">
    <property type="component" value="Unassembled WGS sequence"/>
</dbReference>
<dbReference type="EMBL" id="BJWL01000002">
    <property type="protein sequence ID" value="GFY82424.1"/>
    <property type="molecule type" value="Genomic_DNA"/>
</dbReference>
<evidence type="ECO:0000313" key="5">
    <source>
        <dbReference type="Proteomes" id="UP000585474"/>
    </source>
</evidence>
<proteinExistence type="predicted"/>
<reference evidence="4 5" key="1">
    <citation type="submission" date="2019-07" db="EMBL/GenBank/DDBJ databases">
        <title>De Novo Assembly of kiwifruit Actinidia rufa.</title>
        <authorList>
            <person name="Sugita-Konishi S."/>
            <person name="Sato K."/>
            <person name="Mori E."/>
            <person name="Abe Y."/>
            <person name="Kisaki G."/>
            <person name="Hamano K."/>
            <person name="Suezawa K."/>
            <person name="Otani M."/>
            <person name="Fukuda T."/>
            <person name="Manabe T."/>
            <person name="Gomi K."/>
            <person name="Tabuchi M."/>
            <person name="Akimitsu K."/>
            <person name="Kataoka I."/>
        </authorList>
    </citation>
    <scope>NUCLEOTIDE SEQUENCE [LARGE SCALE GENOMIC DNA]</scope>
    <source>
        <strain evidence="5">cv. Fuchu</strain>
    </source>
</reference>
<dbReference type="GO" id="GO:0006351">
    <property type="term" value="P:DNA-templated transcription"/>
    <property type="evidence" value="ECO:0007669"/>
    <property type="project" value="InterPro"/>
</dbReference>
<dbReference type="Pfam" id="PF02383">
    <property type="entry name" value="Syja_N"/>
    <property type="match status" value="2"/>
</dbReference>
<dbReference type="OrthoDB" id="405996at2759"/>
<gene>
    <name evidence="4" type="ORF">Acr_02g0006640</name>
</gene>
<evidence type="ECO:0000259" key="2">
    <source>
        <dbReference type="PROSITE" id="PS50275"/>
    </source>
</evidence>
<dbReference type="GO" id="GO:0043565">
    <property type="term" value="F:sequence-specific DNA binding"/>
    <property type="evidence" value="ECO:0007669"/>
    <property type="project" value="InterPro"/>
</dbReference>
<dbReference type="InterPro" id="IPR002013">
    <property type="entry name" value="SAC_dom"/>
</dbReference>
<dbReference type="PROSITE" id="PS51806">
    <property type="entry name" value="DOG1"/>
    <property type="match status" value="1"/>
</dbReference>
<name>A0A7J0E7G4_9ERIC</name>
<protein>
    <submittedName>
        <fullName evidence="4">SAC domain-containing protein 8</fullName>
    </submittedName>
</protein>
<dbReference type="Pfam" id="PF14144">
    <property type="entry name" value="DOG1"/>
    <property type="match status" value="1"/>
</dbReference>
<dbReference type="PROSITE" id="PS50275">
    <property type="entry name" value="SAC"/>
    <property type="match status" value="1"/>
</dbReference>
<feature type="compositionally biased region" description="Gly residues" evidence="1">
    <location>
        <begin position="517"/>
        <end position="526"/>
    </location>
</feature>
<dbReference type="InterPro" id="IPR025422">
    <property type="entry name" value="TGA_domain"/>
</dbReference>
<feature type="domain" description="SAC" evidence="2">
    <location>
        <begin position="30"/>
        <end position="302"/>
    </location>
</feature>
<dbReference type="PANTHER" id="PTHR45662:SF10">
    <property type="entry name" value="PHOSPHOINOSITIDE PHOSPHATASE SAC8"/>
    <property type="match status" value="1"/>
</dbReference>
<dbReference type="GO" id="GO:0046856">
    <property type="term" value="P:phosphatidylinositol dephosphorylation"/>
    <property type="evidence" value="ECO:0007669"/>
    <property type="project" value="TreeGrafter"/>
</dbReference>
<keyword evidence="5" id="KW-1185">Reference proteome</keyword>
<dbReference type="AlphaFoldDB" id="A0A7J0E7G4"/>
<evidence type="ECO:0000313" key="4">
    <source>
        <dbReference type="EMBL" id="GFY82424.1"/>
    </source>
</evidence>
<dbReference type="PANTHER" id="PTHR45662">
    <property type="entry name" value="PHOSPHATIDYLINOSITIDE PHOSPHATASE SAC1"/>
    <property type="match status" value="1"/>
</dbReference>
<dbReference type="GO" id="GO:0043812">
    <property type="term" value="F:phosphatidylinositol-4-phosphate phosphatase activity"/>
    <property type="evidence" value="ECO:0007669"/>
    <property type="project" value="TreeGrafter"/>
</dbReference>
<dbReference type="GO" id="GO:0005783">
    <property type="term" value="C:endoplasmic reticulum"/>
    <property type="evidence" value="ECO:0007669"/>
    <property type="project" value="TreeGrafter"/>
</dbReference>
<organism evidence="4 5">
    <name type="scientific">Actinidia rufa</name>
    <dbReference type="NCBI Taxonomy" id="165716"/>
    <lineage>
        <taxon>Eukaryota</taxon>
        <taxon>Viridiplantae</taxon>
        <taxon>Streptophyta</taxon>
        <taxon>Embryophyta</taxon>
        <taxon>Tracheophyta</taxon>
        <taxon>Spermatophyta</taxon>
        <taxon>Magnoliopsida</taxon>
        <taxon>eudicotyledons</taxon>
        <taxon>Gunneridae</taxon>
        <taxon>Pentapetalae</taxon>
        <taxon>asterids</taxon>
        <taxon>Ericales</taxon>
        <taxon>Actinidiaceae</taxon>
        <taxon>Actinidia</taxon>
    </lineage>
</organism>
<sequence>MSMKFLSCNEDSGLSNYQEKRDEAYFRTLLKVVESTPGLYYSYETDITLSLQRRFKLAEGWMSKPIWKQADPRFVWNRNILEELMENKVRHFFCSEGGHHWLALGRTRMWRRGANLEGDSANFIETEQLLEFEGFRSSLLQIRGSIPLIWEQIVDLSYKPRLNVIDHEETSKVVERHFRDIVQRYGETIAVDLTDKHGDEGKLSAAFAAEMQKLPNARYFLVDAEGKILSEQKGIIRSNCIDCLDRTNVTQSYLAEKSLNSQLQRLGALPSTECISMSSEDFEIFRTLWVEQGDDISLEYSGTHALKQDLVRYGKQTMAGLIKDGISAISRYYLNNFQDGVRQDAMDLMSGRYSVNRNNPSPFQLNGSIESFSYLPVASALLIGGLTATTSVTLNRAGRNAQYFMSSVICAGVATGMMALVKANGRQFCSRPRLCGLLVLCHYQEYYEEKSIAANRDVFLVFFPTWFTPLERAFFWIAWFKPGLEFRLVAASVDNMWEDREPKDEAVDDEEGDGAEGRGSWGGEGSNWGSEVRHGGGVGRCRLVEDEDGRERVVEILSARPRM</sequence>